<feature type="region of interest" description="Disordered" evidence="1">
    <location>
        <begin position="554"/>
        <end position="578"/>
    </location>
</feature>
<dbReference type="SMART" id="SM00220">
    <property type="entry name" value="S_TKc"/>
    <property type="match status" value="1"/>
</dbReference>
<dbReference type="SUPFAM" id="SSF56112">
    <property type="entry name" value="Protein kinase-like (PK-like)"/>
    <property type="match status" value="1"/>
</dbReference>
<dbReference type="InterPro" id="IPR011009">
    <property type="entry name" value="Kinase-like_dom_sf"/>
</dbReference>
<feature type="compositionally biased region" description="Low complexity" evidence="1">
    <location>
        <begin position="349"/>
        <end position="374"/>
    </location>
</feature>
<comment type="caution">
    <text evidence="3">The sequence shown here is derived from an EMBL/GenBank/DDBJ whole genome shotgun (WGS) entry which is preliminary data.</text>
</comment>
<evidence type="ECO:0000313" key="4">
    <source>
        <dbReference type="Proteomes" id="UP001159428"/>
    </source>
</evidence>
<dbReference type="PROSITE" id="PS00108">
    <property type="entry name" value="PROTEIN_KINASE_ST"/>
    <property type="match status" value="1"/>
</dbReference>
<dbReference type="Gene3D" id="1.10.510.10">
    <property type="entry name" value="Transferase(Phosphotransferase) domain 1"/>
    <property type="match status" value="1"/>
</dbReference>
<proteinExistence type="predicted"/>
<dbReference type="AlphaFoldDB" id="A0AAU9XUW6"/>
<evidence type="ECO:0000256" key="1">
    <source>
        <dbReference type="SAM" id="MobiDB-lite"/>
    </source>
</evidence>
<dbReference type="EMBL" id="CALNXJ010000067">
    <property type="protein sequence ID" value="CAH3158444.1"/>
    <property type="molecule type" value="Genomic_DNA"/>
</dbReference>
<gene>
    <name evidence="3" type="ORF">PMEA_00030475</name>
</gene>
<feature type="region of interest" description="Disordered" evidence="1">
    <location>
        <begin position="1016"/>
        <end position="1096"/>
    </location>
</feature>
<dbReference type="PROSITE" id="PS50011">
    <property type="entry name" value="PROTEIN_KINASE_DOM"/>
    <property type="match status" value="1"/>
</dbReference>
<dbReference type="InterPro" id="IPR000719">
    <property type="entry name" value="Prot_kinase_dom"/>
</dbReference>
<feature type="compositionally biased region" description="Polar residues" evidence="1">
    <location>
        <begin position="1087"/>
        <end position="1096"/>
    </location>
</feature>
<dbReference type="GO" id="GO:0004672">
    <property type="term" value="F:protein kinase activity"/>
    <property type="evidence" value="ECO:0007669"/>
    <property type="project" value="InterPro"/>
</dbReference>
<organism evidence="3 4">
    <name type="scientific">Pocillopora meandrina</name>
    <dbReference type="NCBI Taxonomy" id="46732"/>
    <lineage>
        <taxon>Eukaryota</taxon>
        <taxon>Metazoa</taxon>
        <taxon>Cnidaria</taxon>
        <taxon>Anthozoa</taxon>
        <taxon>Hexacorallia</taxon>
        <taxon>Scleractinia</taxon>
        <taxon>Astrocoeniina</taxon>
        <taxon>Pocilloporidae</taxon>
        <taxon>Pocillopora</taxon>
    </lineage>
</organism>
<dbReference type="CDD" id="cd14037">
    <property type="entry name" value="STKc_NAK_like"/>
    <property type="match status" value="1"/>
</dbReference>
<feature type="compositionally biased region" description="Low complexity" evidence="1">
    <location>
        <begin position="613"/>
        <end position="627"/>
    </location>
</feature>
<protein>
    <recommendedName>
        <fullName evidence="2">Protein kinase domain-containing protein</fullName>
    </recommendedName>
</protein>
<feature type="region of interest" description="Disordered" evidence="1">
    <location>
        <begin position="311"/>
        <end position="376"/>
    </location>
</feature>
<sequence>MMKKFFSSGGGNDHQSGFVGKTLVVGRCQCIVEEVIAEGGFSLVFLVRVPSGKKHALKRISVNNKHDLAICKQEIDIMKLMSGHKNAITYLACTINQISPGIYEVLILMEYCREGHVVQLMNEHISSGFSESLVLKIFSDTCEAVSKLHQADPPVIHRDLKVENILCSSRGDFVLCDYGSATRRVVNPQEEGVTKVEEEIQKYTTLSYRAPEMIDLYSGKTISTKADIWALGCLLYKLCFFTLPFGESPLAIQSGQFTFPENSRHSPELHRLISYILNPDPDSRPDIFQVSHVAFKLRGLECPVTNTKNVRIPDSLPEISSEGPQKTENIGRVTPKLRRPEGPVTTSLAPRQRPRAGQGAQQLASSQASSHLSHIASPQLSRKQFTQAQRGTLDVQHGHGLSHMASPRQNRRNISQNHTREQENYGPHLQAQGNVGQVQDPRNIAHGGPDMVAGQLRGVPQASTVFHQGRQAQQGVNVGYPQQMTREQYLQQQYLQQQQLAQQQYLQQQQHQQQMLLRQQEHQRLLQQQQQQQLLQQQQQQQLGQQQLNYQREVQPGQPYHPGSQQQRQQNVTQQMYHDSDQCQLNPFYEYQQYPVETAYQCDVHDHGAVQPQMSIQSSQGSDQGSSLHARPGNGDARLLRPRYMSHNRSRSDPNFAIGSQSKVQVQAAPSVPLPNEINSHYRSPSDPSLNLAKENDQSDMPLVDIESNEESTPHWNPFSPFYQSNEQDFVAPPSDVTDDDFASLRESDVKKSPLGVNITYHQPYTASPHASELQQGTDLFGATAFGSHMPESYPQRATGEFADGENSAAHFTDDTSAGTDPQQYVTHVVQDGNNPFLQGYRSSEIEQPLNFMDQASSDSEPEESTELAECSPLSPGFSDPFGAAPFVLQKGKQGPPASPDAFGAAPFSPRAPSQPKGNSEQLLKKPEDRSQPNADSFGLSIQFASMQVGTVAGGSVNSVVSTPFHDLNEGFGKPAPFGGNVERDSSQGAAFEDQSGLVNPAADVMDNLDDPFGGVSFNANPAVRRRNARKQQALMKEAPVSAARSGDQVPRARPRRLLPQTPDKPPGGTRSVQQARMQGPVVISVGQPSQGPKKI</sequence>
<reference evidence="3 4" key="1">
    <citation type="submission" date="2022-05" db="EMBL/GenBank/DDBJ databases">
        <authorList>
            <consortium name="Genoscope - CEA"/>
            <person name="William W."/>
        </authorList>
    </citation>
    <scope>NUCLEOTIDE SEQUENCE [LARGE SCALE GENOMIC DNA]</scope>
</reference>
<feature type="compositionally biased region" description="Polar residues" evidence="1">
    <location>
        <begin position="677"/>
        <end position="689"/>
    </location>
</feature>
<dbReference type="PANTHER" id="PTHR47907">
    <property type="entry name" value="PROTEIN KINASE DOMAIN-CONTAINING PROTEIN"/>
    <property type="match status" value="1"/>
</dbReference>
<dbReference type="GO" id="GO:0005524">
    <property type="term" value="F:ATP binding"/>
    <property type="evidence" value="ECO:0007669"/>
    <property type="project" value="InterPro"/>
</dbReference>
<dbReference type="InterPro" id="IPR051744">
    <property type="entry name" value="AP2_assoc_SerThr_kinase"/>
</dbReference>
<feature type="region of interest" description="Disordered" evidence="1">
    <location>
        <begin position="613"/>
        <end position="639"/>
    </location>
</feature>
<dbReference type="PANTHER" id="PTHR47907:SF4">
    <property type="entry name" value="BMP-2-INDUCIBLE PROTEIN KINASE ISOFORM X1"/>
    <property type="match status" value="1"/>
</dbReference>
<evidence type="ECO:0000259" key="2">
    <source>
        <dbReference type="PROSITE" id="PS50011"/>
    </source>
</evidence>
<feature type="region of interest" description="Disordered" evidence="1">
    <location>
        <begin position="661"/>
        <end position="695"/>
    </location>
</feature>
<feature type="domain" description="Protein kinase" evidence="2">
    <location>
        <begin position="30"/>
        <end position="295"/>
    </location>
</feature>
<dbReference type="Pfam" id="PF00069">
    <property type="entry name" value="Pkinase"/>
    <property type="match status" value="1"/>
</dbReference>
<evidence type="ECO:0000313" key="3">
    <source>
        <dbReference type="EMBL" id="CAH3158444.1"/>
    </source>
</evidence>
<feature type="region of interest" description="Disordered" evidence="1">
    <location>
        <begin position="854"/>
        <end position="939"/>
    </location>
</feature>
<feature type="compositionally biased region" description="Low complexity" evidence="1">
    <location>
        <begin position="565"/>
        <end position="575"/>
    </location>
</feature>
<keyword evidence="4" id="KW-1185">Reference proteome</keyword>
<name>A0AAU9XUW6_9CNID</name>
<dbReference type="Proteomes" id="UP001159428">
    <property type="component" value="Unassembled WGS sequence"/>
</dbReference>
<accession>A0AAU9XUW6</accession>
<dbReference type="InterPro" id="IPR008271">
    <property type="entry name" value="Ser/Thr_kinase_AS"/>
</dbReference>
<feature type="region of interest" description="Disordered" evidence="1">
    <location>
        <begin position="972"/>
        <end position="996"/>
    </location>
</feature>